<dbReference type="SUPFAM" id="SSF50978">
    <property type="entry name" value="WD40 repeat-like"/>
    <property type="match status" value="1"/>
</dbReference>
<evidence type="ECO:0000256" key="1">
    <source>
        <dbReference type="ARBA" id="ARBA00004604"/>
    </source>
</evidence>
<dbReference type="InterPro" id="IPR036322">
    <property type="entry name" value="WD40_repeat_dom_sf"/>
</dbReference>
<dbReference type="AlphaFoldDB" id="A0A150FVT2"/>
<dbReference type="STRING" id="33097.A0A150FVT2"/>
<dbReference type="InterPro" id="IPR012972">
    <property type="entry name" value="NLE"/>
</dbReference>
<dbReference type="PANTHER" id="PTHR19848:SF0">
    <property type="entry name" value="NOTCHLESS PROTEIN HOMOLOG 1"/>
    <property type="match status" value="1"/>
</dbReference>
<keyword evidence="3" id="KW-0677">Repeat</keyword>
<accession>A0A150FVT2</accession>
<dbReference type="InterPro" id="IPR015943">
    <property type="entry name" value="WD40/YVTN_repeat-like_dom_sf"/>
</dbReference>
<keyword evidence="8" id="KW-1185">Reference proteome</keyword>
<protein>
    <recommendedName>
        <fullName evidence="6">NLE domain-containing protein</fullName>
    </recommendedName>
</protein>
<dbReference type="Pfam" id="PF08154">
    <property type="entry name" value="NLE"/>
    <property type="match status" value="1"/>
</dbReference>
<evidence type="ECO:0000256" key="2">
    <source>
        <dbReference type="ARBA" id="ARBA00022574"/>
    </source>
</evidence>
<dbReference type="GO" id="GO:0000027">
    <property type="term" value="P:ribosomal large subunit assembly"/>
    <property type="evidence" value="ECO:0007669"/>
    <property type="project" value="TreeGrafter"/>
</dbReference>
<evidence type="ECO:0000256" key="3">
    <source>
        <dbReference type="ARBA" id="ARBA00022737"/>
    </source>
</evidence>
<dbReference type="PROSITE" id="PS00678">
    <property type="entry name" value="WD_REPEATS_1"/>
    <property type="match status" value="1"/>
</dbReference>
<dbReference type="Gene3D" id="2.130.10.10">
    <property type="entry name" value="YVTN repeat-like/Quinoprotein amine dehydrogenase"/>
    <property type="match status" value="1"/>
</dbReference>
<evidence type="ECO:0000313" key="8">
    <source>
        <dbReference type="Proteomes" id="UP000075714"/>
    </source>
</evidence>
<dbReference type="InterPro" id="IPR019775">
    <property type="entry name" value="WD40_repeat_CS"/>
</dbReference>
<organism evidence="7 8">
    <name type="scientific">Gonium pectorale</name>
    <name type="common">Green alga</name>
    <dbReference type="NCBI Taxonomy" id="33097"/>
    <lineage>
        <taxon>Eukaryota</taxon>
        <taxon>Viridiplantae</taxon>
        <taxon>Chlorophyta</taxon>
        <taxon>core chlorophytes</taxon>
        <taxon>Chlorophyceae</taxon>
        <taxon>CS clade</taxon>
        <taxon>Chlamydomonadales</taxon>
        <taxon>Volvocaceae</taxon>
        <taxon>Gonium</taxon>
    </lineage>
</organism>
<dbReference type="Proteomes" id="UP000075714">
    <property type="component" value="Unassembled WGS sequence"/>
</dbReference>
<comment type="caution">
    <text evidence="7">The sequence shown here is derived from an EMBL/GenBank/DDBJ whole genome shotgun (WGS) entry which is preliminary data.</text>
</comment>
<dbReference type="OrthoDB" id="10267436at2759"/>
<keyword evidence="2 5" id="KW-0853">WD repeat</keyword>
<gene>
    <name evidence="7" type="ORF">GPECTOR_735g893</name>
</gene>
<evidence type="ECO:0000313" key="7">
    <source>
        <dbReference type="EMBL" id="KXZ41140.1"/>
    </source>
</evidence>
<dbReference type="PANTHER" id="PTHR19848">
    <property type="entry name" value="WD40 REPEAT PROTEIN"/>
    <property type="match status" value="1"/>
</dbReference>
<dbReference type="SMART" id="SM00320">
    <property type="entry name" value="WD40"/>
    <property type="match status" value="1"/>
</dbReference>
<evidence type="ECO:0000259" key="6">
    <source>
        <dbReference type="Pfam" id="PF08154"/>
    </source>
</evidence>
<dbReference type="Pfam" id="PF00400">
    <property type="entry name" value="WD40"/>
    <property type="match status" value="1"/>
</dbReference>
<dbReference type="PROSITE" id="PS50294">
    <property type="entry name" value="WD_REPEATS_REGION"/>
    <property type="match status" value="1"/>
</dbReference>
<evidence type="ECO:0000256" key="4">
    <source>
        <dbReference type="ARBA" id="ARBA00023242"/>
    </source>
</evidence>
<evidence type="ECO:0000256" key="5">
    <source>
        <dbReference type="PROSITE-ProRule" id="PRU00221"/>
    </source>
</evidence>
<reference evidence="8" key="1">
    <citation type="journal article" date="2016" name="Nat. Commun.">
        <title>The Gonium pectorale genome demonstrates co-option of cell cycle regulation during the evolution of multicellularity.</title>
        <authorList>
            <person name="Hanschen E.R."/>
            <person name="Marriage T.N."/>
            <person name="Ferris P.J."/>
            <person name="Hamaji T."/>
            <person name="Toyoda A."/>
            <person name="Fujiyama A."/>
            <person name="Neme R."/>
            <person name="Noguchi H."/>
            <person name="Minakuchi Y."/>
            <person name="Suzuki M."/>
            <person name="Kawai-Toyooka H."/>
            <person name="Smith D.R."/>
            <person name="Sparks H."/>
            <person name="Anderson J."/>
            <person name="Bakaric R."/>
            <person name="Luria V."/>
            <person name="Karger A."/>
            <person name="Kirschner M.W."/>
            <person name="Durand P.M."/>
            <person name="Michod R.E."/>
            <person name="Nozaki H."/>
            <person name="Olson B.J."/>
        </authorList>
    </citation>
    <scope>NUCLEOTIDE SEQUENCE [LARGE SCALE GENOMIC DNA]</scope>
    <source>
        <strain evidence="8">NIES-2863</strain>
    </source>
</reference>
<dbReference type="GO" id="GO:0005730">
    <property type="term" value="C:nucleolus"/>
    <property type="evidence" value="ECO:0007669"/>
    <property type="project" value="UniProtKB-SubCell"/>
</dbReference>
<proteinExistence type="predicted"/>
<dbReference type="InterPro" id="IPR001680">
    <property type="entry name" value="WD40_rpt"/>
</dbReference>
<comment type="subcellular location">
    <subcellularLocation>
        <location evidence="1">Nucleus</location>
        <location evidence="1">Nucleolus</location>
    </subcellularLocation>
</comment>
<name>A0A150FVT2_GONPE</name>
<feature type="repeat" description="WD" evidence="5">
    <location>
        <begin position="120"/>
        <end position="155"/>
    </location>
</feature>
<dbReference type="PROSITE" id="PS50082">
    <property type="entry name" value="WD_REPEATS_2"/>
    <property type="match status" value="1"/>
</dbReference>
<feature type="domain" description="NLE" evidence="6">
    <location>
        <begin position="27"/>
        <end position="87"/>
    </location>
</feature>
<keyword evidence="4" id="KW-0539">Nucleus</keyword>
<sequence length="184" mass="19933">MAEPPAKVARREKAAQPKVEAPVDTSIIIQFQSSNGDDTGPQLDIPHNVTPAQLEVLLNGLLNNEEKLPYSFYIEDQELLGELGSHLAAHKLSVEKALRVVYTPQAVFRVRPVARCTASMPGHSESVLCVHFSPDGTQLASGSGDTTVRFWDLNTQLPKTECKGWVGWAASEGAGGREITDRSA</sequence>
<dbReference type="EMBL" id="LSYV01000731">
    <property type="protein sequence ID" value="KXZ41140.1"/>
    <property type="molecule type" value="Genomic_DNA"/>
</dbReference>